<protein>
    <submittedName>
        <fullName evidence="2">Uncharacterized protein</fullName>
    </submittedName>
</protein>
<evidence type="ECO:0000313" key="3">
    <source>
        <dbReference type="Proteomes" id="UP000039865"/>
    </source>
</evidence>
<keyword evidence="1" id="KW-0812">Transmembrane</keyword>
<proteinExistence type="predicted"/>
<reference evidence="2 3" key="1">
    <citation type="submission" date="2014-06" db="EMBL/GenBank/DDBJ databases">
        <authorList>
            <person name="Swart Estienne"/>
        </authorList>
    </citation>
    <scope>NUCLEOTIDE SEQUENCE [LARGE SCALE GENOMIC DNA]</scope>
    <source>
        <strain evidence="2 3">130c</strain>
    </source>
</reference>
<keyword evidence="3" id="KW-1185">Reference proteome</keyword>
<accession>A0A078A8H7</accession>
<name>A0A078A8H7_STYLE</name>
<keyword evidence="1" id="KW-1133">Transmembrane helix</keyword>
<evidence type="ECO:0000256" key="1">
    <source>
        <dbReference type="SAM" id="Phobius"/>
    </source>
</evidence>
<dbReference type="InParanoid" id="A0A078A8H7"/>
<organism evidence="2 3">
    <name type="scientific">Stylonychia lemnae</name>
    <name type="common">Ciliate</name>
    <dbReference type="NCBI Taxonomy" id="5949"/>
    <lineage>
        <taxon>Eukaryota</taxon>
        <taxon>Sar</taxon>
        <taxon>Alveolata</taxon>
        <taxon>Ciliophora</taxon>
        <taxon>Intramacronucleata</taxon>
        <taxon>Spirotrichea</taxon>
        <taxon>Stichotrichia</taxon>
        <taxon>Sporadotrichida</taxon>
        <taxon>Oxytrichidae</taxon>
        <taxon>Stylonychinae</taxon>
        <taxon>Stylonychia</taxon>
    </lineage>
</organism>
<feature type="transmembrane region" description="Helical" evidence="1">
    <location>
        <begin position="213"/>
        <end position="237"/>
    </location>
</feature>
<sequence length="239" mass="27821">MRDQAAIGRVMSFNRKQGLKHFKDLPHNSRLIDNTIGSCIEIAGTTVETKSGSDTPQANGGKKNELIQQYEYNQYISQDIENEKKLIQVSKENKDKPIKIGFAGASFFVLLGFYLFFYKYFDCSSEFKGGPEVYIKDQCFKSKYAFYENKVMENDDISSICQKIFSDVYNSFDNICESKLMRLMRLALYSKLIALTFSETDLYIGYRTFYKKYVIFISEALEYTIYDLITFAIYLLIFF</sequence>
<feature type="transmembrane region" description="Helical" evidence="1">
    <location>
        <begin position="100"/>
        <end position="121"/>
    </location>
</feature>
<dbReference type="EMBL" id="CCKQ01007208">
    <property type="protein sequence ID" value="CDW78565.1"/>
    <property type="molecule type" value="Genomic_DNA"/>
</dbReference>
<gene>
    <name evidence="2" type="primary">Contig16568.g17641</name>
    <name evidence="2" type="ORF">STYLEM_7545</name>
</gene>
<keyword evidence="1" id="KW-0472">Membrane</keyword>
<dbReference type="Proteomes" id="UP000039865">
    <property type="component" value="Unassembled WGS sequence"/>
</dbReference>
<dbReference type="AlphaFoldDB" id="A0A078A8H7"/>
<evidence type="ECO:0000313" key="2">
    <source>
        <dbReference type="EMBL" id="CDW78565.1"/>
    </source>
</evidence>